<evidence type="ECO:0000259" key="5">
    <source>
        <dbReference type="PROSITE" id="PS51667"/>
    </source>
</evidence>
<dbReference type="PANTHER" id="PTHR31602:SF101">
    <property type="entry name" value="GROWTH-REGULATING FACTOR 7"/>
    <property type="match status" value="1"/>
</dbReference>
<feature type="domain" description="WRC" evidence="5">
    <location>
        <begin position="12"/>
        <end position="56"/>
    </location>
</feature>
<gene>
    <name evidence="6" type="ORF">MKW94_005221</name>
</gene>
<dbReference type="GO" id="GO:0005524">
    <property type="term" value="F:ATP binding"/>
    <property type="evidence" value="ECO:0007669"/>
    <property type="project" value="UniProtKB-UniRule"/>
</dbReference>
<keyword evidence="1 2" id="KW-0539">Nucleus</keyword>
<evidence type="ECO:0000256" key="2">
    <source>
        <dbReference type="PROSITE-ProRule" id="PRU01002"/>
    </source>
</evidence>
<feature type="non-terminal residue" evidence="6">
    <location>
        <position position="1"/>
    </location>
</feature>
<evidence type="ECO:0000256" key="1">
    <source>
        <dbReference type="ARBA" id="ARBA00023242"/>
    </source>
</evidence>
<feature type="non-terminal residue" evidence="6">
    <location>
        <position position="104"/>
    </location>
</feature>
<evidence type="ECO:0000256" key="3">
    <source>
        <dbReference type="RuleBase" id="RU367127"/>
    </source>
</evidence>
<comment type="domain">
    <text evidence="3">The QLQ domain and WRC domain may be involved in protein-protein interaction and DNA-binding, respectively.</text>
</comment>
<dbReference type="InterPro" id="IPR031137">
    <property type="entry name" value="GRF"/>
</dbReference>
<accession>A0AA41VMP4</accession>
<dbReference type="GO" id="GO:0006351">
    <property type="term" value="P:DNA-templated transcription"/>
    <property type="evidence" value="ECO:0007669"/>
    <property type="project" value="UniProtKB-UniRule"/>
</dbReference>
<dbReference type="GO" id="GO:0032502">
    <property type="term" value="P:developmental process"/>
    <property type="evidence" value="ECO:0007669"/>
    <property type="project" value="InterPro"/>
</dbReference>
<keyword evidence="3" id="KW-0010">Activator</keyword>
<dbReference type="GO" id="GO:0005634">
    <property type="term" value="C:nucleus"/>
    <property type="evidence" value="ECO:0007669"/>
    <property type="project" value="UniProtKB-SubCell"/>
</dbReference>
<dbReference type="Proteomes" id="UP001177140">
    <property type="component" value="Unassembled WGS sequence"/>
</dbReference>
<dbReference type="Pfam" id="PF08879">
    <property type="entry name" value="WRC"/>
    <property type="match status" value="1"/>
</dbReference>
<comment type="function">
    <text evidence="3">Transcription activator.</text>
</comment>
<dbReference type="AlphaFoldDB" id="A0AA41VMP4"/>
<protein>
    <recommendedName>
        <fullName evidence="3">Growth-regulating factor</fullName>
    </recommendedName>
</protein>
<evidence type="ECO:0000256" key="4">
    <source>
        <dbReference type="SAM" id="MobiDB-lite"/>
    </source>
</evidence>
<comment type="caution">
    <text evidence="6">The sequence shown here is derived from an EMBL/GenBank/DDBJ whole genome shotgun (WGS) entry which is preliminary data.</text>
</comment>
<feature type="short sequence motif" description="Bipartite nuclear localization signal" evidence="2">
    <location>
        <begin position="45"/>
        <end position="52"/>
    </location>
</feature>
<comment type="similarity">
    <text evidence="3">Belongs to the GRF family.</text>
</comment>
<name>A0AA41VMP4_PAPNU</name>
<proteinExistence type="inferred from homology"/>
<keyword evidence="7" id="KW-1185">Reference proteome</keyword>
<comment type="subcellular location">
    <subcellularLocation>
        <location evidence="2 3">Nucleus</location>
    </subcellularLocation>
</comment>
<evidence type="ECO:0000313" key="6">
    <source>
        <dbReference type="EMBL" id="MCL7043913.1"/>
    </source>
</evidence>
<sequence length="104" mass="12002">GRFNLRLSHNTDPEPGRCKRTDGKKWRCSRDVAPDQKYCERHMHRGRPRSRKHVEVQIHETNNNINLPSPMRKPYSLSNGFSLASDFKVPSENVAVSASPYKNI</sequence>
<keyword evidence="3" id="KW-0804">Transcription</keyword>
<keyword evidence="3" id="KW-0805">Transcription regulation</keyword>
<feature type="region of interest" description="Disordered" evidence="4">
    <location>
        <begin position="1"/>
        <end position="22"/>
    </location>
</feature>
<organism evidence="6 7">
    <name type="scientific">Papaver nudicaule</name>
    <name type="common">Iceland poppy</name>
    <dbReference type="NCBI Taxonomy" id="74823"/>
    <lineage>
        <taxon>Eukaryota</taxon>
        <taxon>Viridiplantae</taxon>
        <taxon>Streptophyta</taxon>
        <taxon>Embryophyta</taxon>
        <taxon>Tracheophyta</taxon>
        <taxon>Spermatophyta</taxon>
        <taxon>Magnoliopsida</taxon>
        <taxon>Ranunculales</taxon>
        <taxon>Papaveraceae</taxon>
        <taxon>Papaveroideae</taxon>
        <taxon>Papaver</taxon>
    </lineage>
</organism>
<feature type="short sequence motif" description="Bipartite nuclear localization signal" evidence="2">
    <location>
        <begin position="17"/>
        <end position="27"/>
    </location>
</feature>
<reference evidence="6" key="1">
    <citation type="submission" date="2022-03" db="EMBL/GenBank/DDBJ databases">
        <title>A functionally conserved STORR gene fusion in Papaver species that diverged 16.8 million years ago.</title>
        <authorList>
            <person name="Catania T."/>
        </authorList>
    </citation>
    <scope>NUCLEOTIDE SEQUENCE</scope>
    <source>
        <strain evidence="6">S-191538</strain>
    </source>
</reference>
<dbReference type="InterPro" id="IPR014977">
    <property type="entry name" value="WRC_dom"/>
</dbReference>
<evidence type="ECO:0000313" key="7">
    <source>
        <dbReference type="Proteomes" id="UP001177140"/>
    </source>
</evidence>
<dbReference type="PROSITE" id="PS51667">
    <property type="entry name" value="WRC"/>
    <property type="match status" value="1"/>
</dbReference>
<dbReference type="EMBL" id="JAJJMA010251966">
    <property type="protein sequence ID" value="MCL7043913.1"/>
    <property type="molecule type" value="Genomic_DNA"/>
</dbReference>
<dbReference type="PANTHER" id="PTHR31602">
    <property type="entry name" value="GROWTH-REGULATING FACTOR 5"/>
    <property type="match status" value="1"/>
</dbReference>
<feature type="compositionally biased region" description="Basic and acidic residues" evidence="4">
    <location>
        <begin position="9"/>
        <end position="22"/>
    </location>
</feature>